<gene>
    <name evidence="1" type="ORF">FNF31_02669</name>
</gene>
<dbReference type="PANTHER" id="PTHR12459">
    <property type="entry name" value="TRANSMEMBRANE PROTEIN 135-RELATED"/>
    <property type="match status" value="1"/>
</dbReference>
<dbReference type="AlphaFoldDB" id="A0A5A8DGS4"/>
<dbReference type="InterPro" id="IPR026749">
    <property type="entry name" value="Tmem135"/>
</dbReference>
<name>A0A5A8DGS4_CAFRO</name>
<dbReference type="Proteomes" id="UP000325113">
    <property type="component" value="Unassembled WGS sequence"/>
</dbReference>
<proteinExistence type="predicted"/>
<comment type="caution">
    <text evidence="1">The sequence shown here is derived from an EMBL/GenBank/DDBJ whole genome shotgun (WGS) entry which is preliminary data.</text>
</comment>
<evidence type="ECO:0000313" key="1">
    <source>
        <dbReference type="EMBL" id="KAA0163814.1"/>
    </source>
</evidence>
<evidence type="ECO:0008006" key="3">
    <source>
        <dbReference type="Google" id="ProtNLM"/>
    </source>
</evidence>
<reference evidence="1 2" key="1">
    <citation type="submission" date="2019-07" db="EMBL/GenBank/DDBJ databases">
        <title>Genomes of Cafeteria roenbergensis.</title>
        <authorList>
            <person name="Fischer M.G."/>
            <person name="Hackl T."/>
            <person name="Roman M."/>
        </authorList>
    </citation>
    <scope>NUCLEOTIDE SEQUENCE [LARGE SCALE GENOMIC DNA]</scope>
    <source>
        <strain evidence="1 2">Cflag</strain>
    </source>
</reference>
<organism evidence="1 2">
    <name type="scientific">Cafeteria roenbergensis</name>
    <name type="common">Marine flagellate</name>
    <dbReference type="NCBI Taxonomy" id="33653"/>
    <lineage>
        <taxon>Eukaryota</taxon>
        <taxon>Sar</taxon>
        <taxon>Stramenopiles</taxon>
        <taxon>Bigyra</taxon>
        <taxon>Opalozoa</taxon>
        <taxon>Bicosoecida</taxon>
        <taxon>Cafeteriaceae</taxon>
        <taxon>Cafeteria</taxon>
    </lineage>
</organism>
<dbReference type="EMBL" id="VLTM01000020">
    <property type="protein sequence ID" value="KAA0163814.1"/>
    <property type="molecule type" value="Genomic_DNA"/>
</dbReference>
<protein>
    <recommendedName>
        <fullName evidence="3">Transmembrane protein 135 N-terminal domain-containing protein</fullName>
    </recommendedName>
</protein>
<sequence>MALCGGFVMYAYVMRPEALDPSLRRFMVKTAPIDPVALRATAAVARADPVDAEEVGRFVAAVNPDWRRHWGAGAASPSGWPADMGPPGEAGMSWGRWLQQLREQAWGAINPFTVSRPGKLAELRRWLGARTAPGVSATARGGAPYLSSRHGVEAAAATTVAGAIDAWGSPAQLATAGGASVGDNPSLLLRPQQPVALLHWLETFSSSVRSTFPLYVALGAVPSAAFNPRALVQRPLGWAWGVLATAARSAGFISCFVTVYMASVDIYNRYLSPRLPKGPARSPRALYFIAGMIACATTVLERPSRRGELLLYCFARALEILAAILAARGWKGVRGWDSALLAASVAVLVYAHRFERKLLTSLPRTVLDSLLGVPAS</sequence>
<evidence type="ECO:0000313" key="2">
    <source>
        <dbReference type="Proteomes" id="UP000325113"/>
    </source>
</evidence>
<accession>A0A5A8DGS4</accession>
<dbReference type="PANTHER" id="PTHR12459:SF6">
    <property type="entry name" value="GB|AAD46013.1"/>
    <property type="match status" value="1"/>
</dbReference>